<evidence type="ECO:0000256" key="1">
    <source>
        <dbReference type="SAM" id="MobiDB-lite"/>
    </source>
</evidence>
<sequence>MMELLSSQIDDNLLPFISQDFSNSKSEEENMVESQVPIQQASRNFFPEGPLWPFPQGPRKPPKDRWYEGMKWD</sequence>
<accession>A0A0N5BL66</accession>
<dbReference type="WBParaSite" id="SPAL_0000666800.1">
    <property type="protein sequence ID" value="SPAL_0000666800.1"/>
    <property type="gene ID" value="SPAL_0000666800"/>
</dbReference>
<proteinExistence type="predicted"/>
<feature type="compositionally biased region" description="Basic and acidic residues" evidence="1">
    <location>
        <begin position="61"/>
        <end position="73"/>
    </location>
</feature>
<feature type="compositionally biased region" description="Pro residues" evidence="1">
    <location>
        <begin position="50"/>
        <end position="59"/>
    </location>
</feature>
<feature type="region of interest" description="Disordered" evidence="1">
    <location>
        <begin position="47"/>
        <end position="73"/>
    </location>
</feature>
<reference evidence="3" key="1">
    <citation type="submission" date="2017-02" db="UniProtKB">
        <authorList>
            <consortium name="WormBaseParasite"/>
        </authorList>
    </citation>
    <scope>IDENTIFICATION</scope>
</reference>
<organism evidence="2 3">
    <name type="scientific">Strongyloides papillosus</name>
    <name type="common">Intestinal threadworm</name>
    <dbReference type="NCBI Taxonomy" id="174720"/>
    <lineage>
        <taxon>Eukaryota</taxon>
        <taxon>Metazoa</taxon>
        <taxon>Ecdysozoa</taxon>
        <taxon>Nematoda</taxon>
        <taxon>Chromadorea</taxon>
        <taxon>Rhabditida</taxon>
        <taxon>Tylenchina</taxon>
        <taxon>Panagrolaimomorpha</taxon>
        <taxon>Strongyloidoidea</taxon>
        <taxon>Strongyloididae</taxon>
        <taxon>Strongyloides</taxon>
    </lineage>
</organism>
<dbReference type="Proteomes" id="UP000046392">
    <property type="component" value="Unplaced"/>
</dbReference>
<keyword evidence="2" id="KW-1185">Reference proteome</keyword>
<name>A0A0N5BL66_STREA</name>
<evidence type="ECO:0000313" key="2">
    <source>
        <dbReference type="Proteomes" id="UP000046392"/>
    </source>
</evidence>
<protein>
    <submittedName>
        <fullName evidence="3">Peroxin-13</fullName>
    </submittedName>
</protein>
<evidence type="ECO:0000313" key="3">
    <source>
        <dbReference type="WBParaSite" id="SPAL_0000666800.1"/>
    </source>
</evidence>
<dbReference type="AlphaFoldDB" id="A0A0N5BL66"/>